<protein>
    <recommendedName>
        <fullName evidence="3">DUF7704 domain-containing protein</fullName>
    </recommendedName>
</protein>
<comment type="caution">
    <text evidence="4">The sequence shown here is derived from an EMBL/GenBank/DDBJ whole genome shotgun (WGS) entry which is preliminary data.</text>
</comment>
<name>A0A167P5C4_9HYPO</name>
<keyword evidence="2" id="KW-0812">Transmembrane</keyword>
<evidence type="ECO:0000313" key="4">
    <source>
        <dbReference type="EMBL" id="OAA56307.1"/>
    </source>
</evidence>
<sequence length="186" mass="20162">MTSPTSTATIPWAYRLILTTIEPLFAFSGAIMAFRTPEAYLAVMTRDAAAFAEPTTFLYTQLGGAWLYFAFVEAVVLRLFPADTSLWRVLIVGMLLSDGAYCHGCAQAVGGWQSWADLTQWTRDDWTVFATTAPMVLARVLFVLGVGIRSRHETGLASGNSGDDGDNVGSSSGSSTVPRRRHSKKA</sequence>
<feature type="transmembrane region" description="Helical" evidence="2">
    <location>
        <begin position="129"/>
        <end position="148"/>
    </location>
</feature>
<keyword evidence="2" id="KW-0472">Membrane</keyword>
<dbReference type="EMBL" id="AZHD01000017">
    <property type="protein sequence ID" value="OAA56307.1"/>
    <property type="molecule type" value="Genomic_DNA"/>
</dbReference>
<accession>A0A167P5C4</accession>
<dbReference type="Proteomes" id="UP000076874">
    <property type="component" value="Unassembled WGS sequence"/>
</dbReference>
<dbReference type="OrthoDB" id="3587182at2759"/>
<evidence type="ECO:0000313" key="5">
    <source>
        <dbReference type="Proteomes" id="UP000076874"/>
    </source>
</evidence>
<evidence type="ECO:0000256" key="1">
    <source>
        <dbReference type="SAM" id="MobiDB-lite"/>
    </source>
</evidence>
<feature type="transmembrane region" description="Helical" evidence="2">
    <location>
        <begin position="89"/>
        <end position="109"/>
    </location>
</feature>
<dbReference type="Pfam" id="PF24803">
    <property type="entry name" value="DUF7704"/>
    <property type="match status" value="1"/>
</dbReference>
<evidence type="ECO:0000259" key="3">
    <source>
        <dbReference type="Pfam" id="PF24803"/>
    </source>
</evidence>
<organism evidence="4 5">
    <name type="scientific">Niveomyces insectorum RCEF 264</name>
    <dbReference type="NCBI Taxonomy" id="1081102"/>
    <lineage>
        <taxon>Eukaryota</taxon>
        <taxon>Fungi</taxon>
        <taxon>Dikarya</taxon>
        <taxon>Ascomycota</taxon>
        <taxon>Pezizomycotina</taxon>
        <taxon>Sordariomycetes</taxon>
        <taxon>Hypocreomycetidae</taxon>
        <taxon>Hypocreales</taxon>
        <taxon>Cordycipitaceae</taxon>
        <taxon>Niveomyces</taxon>
    </lineage>
</organism>
<reference evidence="4 5" key="1">
    <citation type="journal article" date="2016" name="Genome Biol. Evol.">
        <title>Divergent and convergent evolution of fungal pathogenicity.</title>
        <authorList>
            <person name="Shang Y."/>
            <person name="Xiao G."/>
            <person name="Zheng P."/>
            <person name="Cen K."/>
            <person name="Zhan S."/>
            <person name="Wang C."/>
        </authorList>
    </citation>
    <scope>NUCLEOTIDE SEQUENCE [LARGE SCALE GENOMIC DNA]</scope>
    <source>
        <strain evidence="4 5">RCEF 264</strain>
    </source>
</reference>
<gene>
    <name evidence="4" type="ORF">SPI_07918</name>
</gene>
<proteinExistence type="predicted"/>
<feature type="transmembrane region" description="Helical" evidence="2">
    <location>
        <begin position="12"/>
        <end position="36"/>
    </location>
</feature>
<dbReference type="InterPro" id="IPR056121">
    <property type="entry name" value="DUF7704"/>
</dbReference>
<feature type="region of interest" description="Disordered" evidence="1">
    <location>
        <begin position="155"/>
        <end position="186"/>
    </location>
</feature>
<feature type="transmembrane region" description="Helical" evidence="2">
    <location>
        <begin position="56"/>
        <end position="77"/>
    </location>
</feature>
<feature type="domain" description="DUF7704" evidence="3">
    <location>
        <begin position="9"/>
        <end position="146"/>
    </location>
</feature>
<dbReference type="PANTHER" id="PTHR37019:SF1">
    <property type="entry name" value="EXPERA DOMAIN-CONTAINING PROTEIN"/>
    <property type="match status" value="1"/>
</dbReference>
<evidence type="ECO:0000256" key="2">
    <source>
        <dbReference type="SAM" id="Phobius"/>
    </source>
</evidence>
<dbReference type="AlphaFoldDB" id="A0A167P5C4"/>
<keyword evidence="5" id="KW-1185">Reference proteome</keyword>
<keyword evidence="2" id="KW-1133">Transmembrane helix</keyword>
<dbReference type="PANTHER" id="PTHR37019">
    <property type="entry name" value="CHROMOSOME 1, WHOLE GENOME SHOTGUN SEQUENCE"/>
    <property type="match status" value="1"/>
</dbReference>